<evidence type="ECO:0000256" key="2">
    <source>
        <dbReference type="ARBA" id="ARBA00022730"/>
    </source>
</evidence>
<dbReference type="SUPFAM" id="SSF50249">
    <property type="entry name" value="Nucleic acid-binding proteins"/>
    <property type="match status" value="1"/>
</dbReference>
<evidence type="ECO:0000256" key="6">
    <source>
        <dbReference type="HAMAP-Rule" id="MF_01345"/>
    </source>
</evidence>
<name>A0A2H0TXF2_9BACT</name>
<dbReference type="Gene3D" id="2.40.50.140">
    <property type="entry name" value="Nucleic acid-binding proteins"/>
    <property type="match status" value="1"/>
</dbReference>
<dbReference type="GO" id="GO:0003735">
    <property type="term" value="F:structural constituent of ribosome"/>
    <property type="evidence" value="ECO:0007669"/>
    <property type="project" value="UniProtKB-UniRule"/>
</dbReference>
<dbReference type="InterPro" id="IPR012340">
    <property type="entry name" value="NA-bd_OB-fold"/>
</dbReference>
<dbReference type="HAMAP" id="MF_01345_B">
    <property type="entry name" value="Ribosomal_uS17_B"/>
    <property type="match status" value="1"/>
</dbReference>
<dbReference type="InterPro" id="IPR019984">
    <property type="entry name" value="Ribosomal_uS17_bact/chlr"/>
</dbReference>
<sequence length="93" mass="11013">MTTKTNTTQETKIIKREFEGIVVSAKEQKTIHVRVESVKTHPKYQKQYSTSRKYSVHDEKNEAKEGDTVRFRECRPYSKTKRWYMTAVVKKAV</sequence>
<keyword evidence="5 6" id="KW-0687">Ribonucleoprotein</keyword>
<dbReference type="AlphaFoldDB" id="A0A2H0TXF2"/>
<dbReference type="Pfam" id="PF00366">
    <property type="entry name" value="Ribosomal_S17"/>
    <property type="match status" value="1"/>
</dbReference>
<dbReference type="Proteomes" id="UP000231530">
    <property type="component" value="Unassembled WGS sequence"/>
</dbReference>
<dbReference type="NCBIfam" id="NF004123">
    <property type="entry name" value="PRK05610.1"/>
    <property type="match status" value="1"/>
</dbReference>
<comment type="function">
    <text evidence="6">One of the primary rRNA binding proteins, it binds specifically to the 5'-end of 16S ribosomal RNA.</text>
</comment>
<gene>
    <name evidence="6 8" type="primary">rpsQ</name>
    <name evidence="8" type="ORF">COU32_03985</name>
</gene>
<keyword evidence="3 6" id="KW-0694">RNA-binding</keyword>
<dbReference type="GO" id="GO:0022627">
    <property type="term" value="C:cytosolic small ribosomal subunit"/>
    <property type="evidence" value="ECO:0007669"/>
    <property type="project" value="UniProtKB-UniRule"/>
</dbReference>
<dbReference type="PANTHER" id="PTHR10744:SF1">
    <property type="entry name" value="SMALL RIBOSOMAL SUBUNIT PROTEIN US17M"/>
    <property type="match status" value="1"/>
</dbReference>
<dbReference type="GO" id="GO:0006412">
    <property type="term" value="P:translation"/>
    <property type="evidence" value="ECO:0007669"/>
    <property type="project" value="UniProtKB-UniRule"/>
</dbReference>
<feature type="region of interest" description="Disordered" evidence="7">
    <location>
        <begin position="42"/>
        <end position="61"/>
    </location>
</feature>
<organism evidence="8 9">
    <name type="scientific">Candidatus Magasanikbacteria bacterium CG10_big_fil_rev_8_21_14_0_10_42_10</name>
    <dbReference type="NCBI Taxonomy" id="1974649"/>
    <lineage>
        <taxon>Bacteria</taxon>
        <taxon>Candidatus Magasanikiibacteriota</taxon>
    </lineage>
</organism>
<accession>A0A2H0TXF2</accession>
<protein>
    <recommendedName>
        <fullName evidence="6">Small ribosomal subunit protein uS17</fullName>
    </recommendedName>
</protein>
<evidence type="ECO:0000256" key="7">
    <source>
        <dbReference type="SAM" id="MobiDB-lite"/>
    </source>
</evidence>
<keyword evidence="4 6" id="KW-0689">Ribosomal protein</keyword>
<dbReference type="InterPro" id="IPR000266">
    <property type="entry name" value="Ribosomal_uS17"/>
</dbReference>
<evidence type="ECO:0000256" key="1">
    <source>
        <dbReference type="ARBA" id="ARBA00010254"/>
    </source>
</evidence>
<proteinExistence type="inferred from homology"/>
<comment type="similarity">
    <text evidence="1 6">Belongs to the universal ribosomal protein uS17 family.</text>
</comment>
<comment type="subunit">
    <text evidence="6">Part of the 30S ribosomal subunit.</text>
</comment>
<dbReference type="PANTHER" id="PTHR10744">
    <property type="entry name" value="40S RIBOSOMAL PROTEIN S11 FAMILY MEMBER"/>
    <property type="match status" value="1"/>
</dbReference>
<dbReference type="GO" id="GO:0019843">
    <property type="term" value="F:rRNA binding"/>
    <property type="evidence" value="ECO:0007669"/>
    <property type="project" value="UniProtKB-UniRule"/>
</dbReference>
<dbReference type="EMBL" id="PFBY01000042">
    <property type="protein sequence ID" value="PIR76087.1"/>
    <property type="molecule type" value="Genomic_DNA"/>
</dbReference>
<evidence type="ECO:0000256" key="3">
    <source>
        <dbReference type="ARBA" id="ARBA00022884"/>
    </source>
</evidence>
<evidence type="ECO:0000256" key="4">
    <source>
        <dbReference type="ARBA" id="ARBA00022980"/>
    </source>
</evidence>
<reference evidence="9" key="1">
    <citation type="submission" date="2017-09" db="EMBL/GenBank/DDBJ databases">
        <title>Depth-based differentiation of microbial function through sediment-hosted aquifers and enrichment of novel symbionts in the deep terrestrial subsurface.</title>
        <authorList>
            <person name="Probst A.J."/>
            <person name="Ladd B."/>
            <person name="Jarett J.K."/>
            <person name="Geller-Mcgrath D.E."/>
            <person name="Sieber C.M.K."/>
            <person name="Emerson J.B."/>
            <person name="Anantharaman K."/>
            <person name="Thomas B.C."/>
            <person name="Malmstrom R."/>
            <person name="Stieglmeier M."/>
            <person name="Klingl A."/>
            <person name="Woyke T."/>
            <person name="Ryan C.M."/>
            <person name="Banfield J.F."/>
        </authorList>
    </citation>
    <scope>NUCLEOTIDE SEQUENCE [LARGE SCALE GENOMIC DNA]</scope>
</reference>
<evidence type="ECO:0000313" key="8">
    <source>
        <dbReference type="EMBL" id="PIR76087.1"/>
    </source>
</evidence>
<dbReference type="CDD" id="cd00364">
    <property type="entry name" value="Ribosomal_uS17"/>
    <property type="match status" value="1"/>
</dbReference>
<dbReference type="PRINTS" id="PR00973">
    <property type="entry name" value="RIBOSOMALS17"/>
</dbReference>
<comment type="caution">
    <text evidence="8">The sequence shown here is derived from an EMBL/GenBank/DDBJ whole genome shotgun (WGS) entry which is preliminary data.</text>
</comment>
<evidence type="ECO:0000313" key="9">
    <source>
        <dbReference type="Proteomes" id="UP000231530"/>
    </source>
</evidence>
<evidence type="ECO:0000256" key="5">
    <source>
        <dbReference type="ARBA" id="ARBA00023274"/>
    </source>
</evidence>
<dbReference type="NCBIfam" id="TIGR03635">
    <property type="entry name" value="uS17_bact"/>
    <property type="match status" value="1"/>
</dbReference>
<keyword evidence="2 6" id="KW-0699">rRNA-binding</keyword>